<dbReference type="KEGG" id="teq:TEQUI_0875"/>
<name>A0A654KH90_TAYEM</name>
<dbReference type="Gene3D" id="3.40.109.10">
    <property type="entry name" value="NADH Oxidase"/>
    <property type="match status" value="1"/>
</dbReference>
<evidence type="ECO:0000256" key="3">
    <source>
        <dbReference type="ARBA" id="ARBA00023002"/>
    </source>
</evidence>
<dbReference type="EMBL" id="CP002456">
    <property type="protein sequence ID" value="ADU91813.1"/>
    <property type="molecule type" value="Genomic_DNA"/>
</dbReference>
<reference evidence="5 6" key="1">
    <citation type="journal article" date="2011" name="J. Bacteriol.">
        <title>Genome sequence of Taylorella equigenitalis MCE9, the causative agent of contagious equine metritis.</title>
        <authorList>
            <person name="Hebert L."/>
            <person name="Moumen B."/>
            <person name="Duquesne F."/>
            <person name="Breuil M.F."/>
            <person name="Laugier C."/>
            <person name="Batto J.M."/>
            <person name="Renault P."/>
            <person name="Petry S."/>
        </authorList>
    </citation>
    <scope>NUCLEOTIDE SEQUENCE [LARGE SCALE GENOMIC DNA]</scope>
    <source>
        <strain evidence="5 6">MCE9</strain>
    </source>
</reference>
<evidence type="ECO:0000313" key="6">
    <source>
        <dbReference type="Proteomes" id="UP000007472"/>
    </source>
</evidence>
<organism evidence="5 6">
    <name type="scientific">Taylorella equigenitalis (strain MCE9)</name>
    <dbReference type="NCBI Taxonomy" id="937774"/>
    <lineage>
        <taxon>Bacteria</taxon>
        <taxon>Pseudomonadati</taxon>
        <taxon>Pseudomonadota</taxon>
        <taxon>Betaproteobacteria</taxon>
        <taxon>Burkholderiales</taxon>
        <taxon>Alcaligenaceae</taxon>
        <taxon>Taylorella</taxon>
    </lineage>
</organism>
<dbReference type="AlphaFoldDB" id="A0A654KH90"/>
<dbReference type="InterPro" id="IPR029479">
    <property type="entry name" value="Nitroreductase"/>
</dbReference>
<proteinExistence type="predicted"/>
<dbReference type="PANTHER" id="PTHR43035">
    <property type="entry name" value="FATTY ACID REPRESSION MUTANT PROTEIN 2-RELATED"/>
    <property type="match status" value="1"/>
</dbReference>
<dbReference type="CDD" id="cd02140">
    <property type="entry name" value="Frm2-like"/>
    <property type="match status" value="1"/>
</dbReference>
<dbReference type="FunFam" id="3.40.109.10:FF:000001">
    <property type="entry name" value="Nitroreductase family"/>
    <property type="match status" value="1"/>
</dbReference>
<keyword evidence="2" id="KW-0963">Cytoplasm</keyword>
<dbReference type="InterPro" id="IPR033877">
    <property type="entry name" value="Frm2/Hbn1"/>
</dbReference>
<evidence type="ECO:0000256" key="2">
    <source>
        <dbReference type="ARBA" id="ARBA00022490"/>
    </source>
</evidence>
<feature type="domain" description="Nitroreductase" evidence="4">
    <location>
        <begin position="9"/>
        <end position="177"/>
    </location>
</feature>
<evidence type="ECO:0000259" key="4">
    <source>
        <dbReference type="Pfam" id="PF00881"/>
    </source>
</evidence>
<keyword evidence="3" id="KW-0560">Oxidoreductase</keyword>
<sequence length="202" mass="22942">MSDFYDLQKNRRSIYALGKDIHLSNEEIVSLIQNAIKESPTAFNSQSSRVVILLGVEHDRFWELVKSSIKEVVKPEDYPTSESKINGAFKAGYGTVLFYEDQTVIDFLQQQFPLYKINFPKFSLQSSGMAQYAVWVALAEKNIGASLQHYNELIEQKLISEFGISDKWSLVAQMPFGSIKIDPNPKDYVSDEGRFLILGNNS</sequence>
<evidence type="ECO:0000313" key="5">
    <source>
        <dbReference type="EMBL" id="ADU91813.1"/>
    </source>
</evidence>
<dbReference type="GO" id="GO:0034599">
    <property type="term" value="P:cellular response to oxidative stress"/>
    <property type="evidence" value="ECO:0007669"/>
    <property type="project" value="InterPro"/>
</dbReference>
<dbReference type="PANTHER" id="PTHR43035:SF1">
    <property type="entry name" value="FATTY ACID REPRESSION MUTANT PROTEIN 2-RELATED"/>
    <property type="match status" value="1"/>
</dbReference>
<accession>A0A654KH90</accession>
<protein>
    <submittedName>
        <fullName evidence="5">Nitroreductase family protein</fullName>
    </submittedName>
</protein>
<gene>
    <name evidence="5" type="ordered locus">TEQUI_0875</name>
</gene>
<dbReference type="Pfam" id="PF00881">
    <property type="entry name" value="Nitroreductase"/>
    <property type="match status" value="1"/>
</dbReference>
<dbReference type="InterPro" id="IPR000415">
    <property type="entry name" value="Nitroreductase-like"/>
</dbReference>
<evidence type="ECO:0000256" key="1">
    <source>
        <dbReference type="ARBA" id="ARBA00004496"/>
    </source>
</evidence>
<comment type="subcellular location">
    <subcellularLocation>
        <location evidence="1">Cytoplasm</location>
    </subcellularLocation>
</comment>
<dbReference type="GO" id="GO:0016491">
    <property type="term" value="F:oxidoreductase activity"/>
    <property type="evidence" value="ECO:0007669"/>
    <property type="project" value="UniProtKB-KW"/>
</dbReference>
<dbReference type="Proteomes" id="UP000007472">
    <property type="component" value="Chromosome"/>
</dbReference>
<dbReference type="GO" id="GO:0005737">
    <property type="term" value="C:cytoplasm"/>
    <property type="evidence" value="ECO:0007669"/>
    <property type="project" value="UniProtKB-SubCell"/>
</dbReference>
<dbReference type="SUPFAM" id="SSF55469">
    <property type="entry name" value="FMN-dependent nitroreductase-like"/>
    <property type="match status" value="1"/>
</dbReference>